<dbReference type="InterPro" id="IPR002347">
    <property type="entry name" value="SDR_fam"/>
</dbReference>
<gene>
    <name evidence="2" type="ORF">CAOG_006380</name>
</gene>
<dbReference type="InParanoid" id="A0A0D2WTW4"/>
<dbReference type="SUPFAM" id="SSF51735">
    <property type="entry name" value="NAD(P)-binding Rossmann-fold domains"/>
    <property type="match status" value="1"/>
</dbReference>
<dbReference type="PANTHER" id="PTHR42898:SF6">
    <property type="entry name" value="NADP-DEPENDENT MANNITOL DEHYDROGENASE"/>
    <property type="match status" value="1"/>
</dbReference>
<dbReference type="FunFam" id="3.40.50.720:FF:000084">
    <property type="entry name" value="Short-chain dehydrogenase reductase"/>
    <property type="match status" value="1"/>
</dbReference>
<dbReference type="FunCoup" id="A0A0D2WTW4">
    <property type="interactions" value="34"/>
</dbReference>
<organism evidence="2 3">
    <name type="scientific">Capsaspora owczarzaki (strain ATCC 30864)</name>
    <dbReference type="NCBI Taxonomy" id="595528"/>
    <lineage>
        <taxon>Eukaryota</taxon>
        <taxon>Filasterea</taxon>
        <taxon>Capsaspora</taxon>
    </lineage>
</organism>
<dbReference type="PhylomeDB" id="A0A0D2WTW4"/>
<sequence length="289" mass="30859">MTFEANNPASVSRIFSASRWRLDGRTAIVTGGSKGIGRGCVLELLALGARVLVVARGESSLNDLRSELTSNAAITSAAAVGAHQQSPVVDRFETLSADLSTAEGVERVVARARELFGGSLDILVNNVGTNVRKKAIEYTEAEYHKVLSTNLESTFMLSVKLHDLLRRSATGGSVVCIGSVAGITAMRTGVPYAMTKAAMIQMCKNLAGEWAGDNIRVNCVAPWYIRTPLVAPVLSNETFMNEVIARTPMKRVGEIEEISGVVAFLCMTPSSFVTGQTMSVDGGMTVYTF</sequence>
<dbReference type="PRINTS" id="PR00080">
    <property type="entry name" value="SDRFAMILY"/>
</dbReference>
<dbReference type="AlphaFoldDB" id="A0A0D2WTW4"/>
<dbReference type="InterPro" id="IPR036291">
    <property type="entry name" value="NAD(P)-bd_dom_sf"/>
</dbReference>
<dbReference type="PROSITE" id="PS00061">
    <property type="entry name" value="ADH_SHORT"/>
    <property type="match status" value="1"/>
</dbReference>
<evidence type="ECO:0000313" key="2">
    <source>
        <dbReference type="EMBL" id="KJE96005.1"/>
    </source>
</evidence>
<dbReference type="Proteomes" id="UP000008743">
    <property type="component" value="Unassembled WGS sequence"/>
</dbReference>
<evidence type="ECO:0000256" key="1">
    <source>
        <dbReference type="ARBA" id="ARBA00023002"/>
    </source>
</evidence>
<dbReference type="InterPro" id="IPR020904">
    <property type="entry name" value="Sc_DH/Rdtase_CS"/>
</dbReference>
<dbReference type="Pfam" id="PF13561">
    <property type="entry name" value="adh_short_C2"/>
    <property type="match status" value="1"/>
</dbReference>
<dbReference type="EMBL" id="KE346370">
    <property type="protein sequence ID" value="KJE96005.1"/>
    <property type="molecule type" value="Genomic_DNA"/>
</dbReference>
<dbReference type="RefSeq" id="XP_004345129.2">
    <property type="nucleotide sequence ID" value="XM_004345079.2"/>
</dbReference>
<reference evidence="3" key="1">
    <citation type="submission" date="2011-02" db="EMBL/GenBank/DDBJ databases">
        <title>The Genome Sequence of Capsaspora owczarzaki ATCC 30864.</title>
        <authorList>
            <person name="Russ C."/>
            <person name="Cuomo C."/>
            <person name="Burger G."/>
            <person name="Gray M.W."/>
            <person name="Holland P.W.H."/>
            <person name="King N."/>
            <person name="Lang F.B.F."/>
            <person name="Roger A.J."/>
            <person name="Ruiz-Trillo I."/>
            <person name="Young S.K."/>
            <person name="Zeng Q."/>
            <person name="Gargeya S."/>
            <person name="Alvarado L."/>
            <person name="Berlin A."/>
            <person name="Chapman S.B."/>
            <person name="Chen Z."/>
            <person name="Freedman E."/>
            <person name="Gellesch M."/>
            <person name="Goldberg J."/>
            <person name="Griggs A."/>
            <person name="Gujja S."/>
            <person name="Heilman E."/>
            <person name="Heiman D."/>
            <person name="Howarth C."/>
            <person name="Mehta T."/>
            <person name="Neiman D."/>
            <person name="Pearson M."/>
            <person name="Roberts A."/>
            <person name="Saif S."/>
            <person name="Shea T."/>
            <person name="Shenoy N."/>
            <person name="Sisk P."/>
            <person name="Stolte C."/>
            <person name="Sykes S."/>
            <person name="White J."/>
            <person name="Yandava C."/>
            <person name="Haas B."/>
            <person name="Nusbaum C."/>
            <person name="Birren B."/>
        </authorList>
    </citation>
    <scope>NUCLEOTIDE SEQUENCE</scope>
    <source>
        <strain evidence="3">ATCC 30864</strain>
    </source>
</reference>
<dbReference type="Gene3D" id="3.40.50.720">
    <property type="entry name" value="NAD(P)-binding Rossmann-like Domain"/>
    <property type="match status" value="1"/>
</dbReference>
<dbReference type="OrthoDB" id="1393670at2759"/>
<dbReference type="eggNOG" id="KOG0725">
    <property type="taxonomic scope" value="Eukaryota"/>
</dbReference>
<dbReference type="InterPro" id="IPR045000">
    <property type="entry name" value="TR"/>
</dbReference>
<accession>A0A0D2WTW4</accession>
<dbReference type="PANTHER" id="PTHR42898">
    <property type="entry name" value="TROPINONE REDUCTASE"/>
    <property type="match status" value="1"/>
</dbReference>
<proteinExistence type="predicted"/>
<protein>
    <submittedName>
        <fullName evidence="2">Tropinone reductase</fullName>
    </submittedName>
</protein>
<keyword evidence="1" id="KW-0560">Oxidoreductase</keyword>
<evidence type="ECO:0000313" key="3">
    <source>
        <dbReference type="Proteomes" id="UP000008743"/>
    </source>
</evidence>
<dbReference type="STRING" id="595528.A0A0D2WTW4"/>
<dbReference type="GO" id="GO:0016491">
    <property type="term" value="F:oxidoreductase activity"/>
    <property type="evidence" value="ECO:0007669"/>
    <property type="project" value="UniProtKB-KW"/>
</dbReference>
<name>A0A0D2WTW4_CAPO3</name>
<dbReference type="PRINTS" id="PR00081">
    <property type="entry name" value="GDHRDH"/>
</dbReference>
<keyword evidence="3" id="KW-1185">Reference proteome</keyword>